<sequence>MIAGGRQSRGGRNRREREDYLPTDVVAYVIGLLGAVVPIIHGECWTVMGLKQMNATSILHLQPALSYPPTSIPRSPRTEEDTHHPGCRSPFLSVYGSSSSALFLYVCSNSPRVPNQGKREENRNVNYGRLVLLPSYTREQPLYFSIY</sequence>
<proteinExistence type="predicted"/>
<dbReference type="AlphaFoldDB" id="A0AAN7K5R1"/>
<keyword evidence="3" id="KW-1185">Reference proteome</keyword>
<keyword evidence="1" id="KW-0812">Transmembrane</keyword>
<keyword evidence="1" id="KW-0472">Membrane</keyword>
<gene>
    <name evidence="2" type="ORF">SAY87_005192</name>
</gene>
<feature type="transmembrane region" description="Helical" evidence="1">
    <location>
        <begin position="21"/>
        <end position="41"/>
    </location>
</feature>
<name>A0AAN7K5R1_9MYRT</name>
<reference evidence="2 3" key="1">
    <citation type="journal article" date="2023" name="Hortic Res">
        <title>Pangenome of water caltrop reveals structural variations and asymmetric subgenome divergence after allopolyploidization.</title>
        <authorList>
            <person name="Zhang X."/>
            <person name="Chen Y."/>
            <person name="Wang L."/>
            <person name="Yuan Y."/>
            <person name="Fang M."/>
            <person name="Shi L."/>
            <person name="Lu R."/>
            <person name="Comes H.P."/>
            <person name="Ma Y."/>
            <person name="Chen Y."/>
            <person name="Huang G."/>
            <person name="Zhou Y."/>
            <person name="Zheng Z."/>
            <person name="Qiu Y."/>
        </authorList>
    </citation>
    <scope>NUCLEOTIDE SEQUENCE [LARGE SCALE GENOMIC DNA]</scope>
    <source>
        <tissue evidence="2">Roots</tissue>
    </source>
</reference>
<keyword evidence="1" id="KW-1133">Transmembrane helix</keyword>
<accession>A0AAN7K5R1</accession>
<comment type="caution">
    <text evidence="2">The sequence shown here is derived from an EMBL/GenBank/DDBJ whole genome shotgun (WGS) entry which is preliminary data.</text>
</comment>
<evidence type="ECO:0000313" key="2">
    <source>
        <dbReference type="EMBL" id="KAK4760299.1"/>
    </source>
</evidence>
<dbReference type="EMBL" id="JAXIOK010000010">
    <property type="protein sequence ID" value="KAK4760299.1"/>
    <property type="molecule type" value="Genomic_DNA"/>
</dbReference>
<evidence type="ECO:0000313" key="3">
    <source>
        <dbReference type="Proteomes" id="UP001345219"/>
    </source>
</evidence>
<organism evidence="2 3">
    <name type="scientific">Trapa incisa</name>
    <dbReference type="NCBI Taxonomy" id="236973"/>
    <lineage>
        <taxon>Eukaryota</taxon>
        <taxon>Viridiplantae</taxon>
        <taxon>Streptophyta</taxon>
        <taxon>Embryophyta</taxon>
        <taxon>Tracheophyta</taxon>
        <taxon>Spermatophyta</taxon>
        <taxon>Magnoliopsida</taxon>
        <taxon>eudicotyledons</taxon>
        <taxon>Gunneridae</taxon>
        <taxon>Pentapetalae</taxon>
        <taxon>rosids</taxon>
        <taxon>malvids</taxon>
        <taxon>Myrtales</taxon>
        <taxon>Lythraceae</taxon>
        <taxon>Trapa</taxon>
    </lineage>
</organism>
<evidence type="ECO:0000256" key="1">
    <source>
        <dbReference type="SAM" id="Phobius"/>
    </source>
</evidence>
<dbReference type="Proteomes" id="UP001345219">
    <property type="component" value="Chromosome 5"/>
</dbReference>
<protein>
    <submittedName>
        <fullName evidence="2">Uncharacterized protein</fullName>
    </submittedName>
</protein>